<proteinExistence type="predicted"/>
<gene>
    <name evidence="1" type="ORF">LCGC14_2216030</name>
</gene>
<name>A0A0F9DZU6_9ZZZZ</name>
<comment type="caution">
    <text evidence="1">The sequence shown here is derived from an EMBL/GenBank/DDBJ whole genome shotgun (WGS) entry which is preliminary data.</text>
</comment>
<dbReference type="Gene3D" id="2.60.40.10">
    <property type="entry name" value="Immunoglobulins"/>
    <property type="match status" value="1"/>
</dbReference>
<sequence>VLIDQDKPRVTIHRLTPGGAAALAKKDLRPGGTWTFKLGVPAGTKVSIESGPKGMRYDPATRTLTWKVPANEPPGAKSVLLSVTPPGGEEDYRNLTVEVKGGKQ</sequence>
<protein>
    <submittedName>
        <fullName evidence="1">Uncharacterized protein</fullName>
    </submittedName>
</protein>
<organism evidence="1">
    <name type="scientific">marine sediment metagenome</name>
    <dbReference type="NCBI Taxonomy" id="412755"/>
    <lineage>
        <taxon>unclassified sequences</taxon>
        <taxon>metagenomes</taxon>
        <taxon>ecological metagenomes</taxon>
    </lineage>
</organism>
<dbReference type="InterPro" id="IPR013783">
    <property type="entry name" value="Ig-like_fold"/>
</dbReference>
<accession>A0A0F9DZU6</accession>
<dbReference type="AlphaFoldDB" id="A0A0F9DZU6"/>
<reference evidence="1" key="1">
    <citation type="journal article" date="2015" name="Nature">
        <title>Complex archaea that bridge the gap between prokaryotes and eukaryotes.</title>
        <authorList>
            <person name="Spang A."/>
            <person name="Saw J.H."/>
            <person name="Jorgensen S.L."/>
            <person name="Zaremba-Niedzwiedzka K."/>
            <person name="Martijn J."/>
            <person name="Lind A.E."/>
            <person name="van Eijk R."/>
            <person name="Schleper C."/>
            <person name="Guy L."/>
            <person name="Ettema T.J."/>
        </authorList>
    </citation>
    <scope>NUCLEOTIDE SEQUENCE</scope>
</reference>
<feature type="non-terminal residue" evidence="1">
    <location>
        <position position="1"/>
    </location>
</feature>
<dbReference type="EMBL" id="LAZR01029509">
    <property type="protein sequence ID" value="KKL59371.1"/>
    <property type="molecule type" value="Genomic_DNA"/>
</dbReference>
<evidence type="ECO:0000313" key="1">
    <source>
        <dbReference type="EMBL" id="KKL59371.1"/>
    </source>
</evidence>